<reference evidence="5 6" key="1">
    <citation type="submission" date="2018-06" db="EMBL/GenBank/DDBJ databases">
        <title>Genomic Encyclopedia of Archaeal and Bacterial Type Strains, Phase II (KMG-II): from individual species to whole genera.</title>
        <authorList>
            <person name="Goeker M."/>
        </authorList>
    </citation>
    <scope>NUCLEOTIDE SEQUENCE [LARGE SCALE GENOMIC DNA]</scope>
    <source>
        <strain evidence="5 6">DSM 25663</strain>
    </source>
</reference>
<evidence type="ECO:0000313" key="6">
    <source>
        <dbReference type="Proteomes" id="UP000248840"/>
    </source>
</evidence>
<evidence type="ECO:0000256" key="1">
    <source>
        <dbReference type="ARBA" id="ARBA00022691"/>
    </source>
</evidence>
<evidence type="ECO:0000313" key="5">
    <source>
        <dbReference type="EMBL" id="RAR73936.1"/>
    </source>
</evidence>
<dbReference type="Gene3D" id="2.40.30.90">
    <property type="entry name" value="Bacterial fluorinating enzyme like"/>
    <property type="match status" value="1"/>
</dbReference>
<organism evidence="5 6">
    <name type="scientific">Flavobacterium aciduliphilum</name>
    <dbReference type="NCBI Taxonomy" id="1101402"/>
    <lineage>
        <taxon>Bacteria</taxon>
        <taxon>Pseudomonadati</taxon>
        <taxon>Bacteroidota</taxon>
        <taxon>Flavobacteriia</taxon>
        <taxon>Flavobacteriales</taxon>
        <taxon>Flavobacteriaceae</taxon>
        <taxon>Flavobacterium</taxon>
    </lineage>
</organism>
<sequence>MVNILIIFILIISSFASFQIYKIDAYVSHLVINNFMSIITLTTDYGLKDHFVGALKGKIISLDPEVTIVDISHDVDPFNISEASYIISAAYKNFPKGTVHIIGVDIEHSPTNRHIAVAWDDHFFLTSDNGILSILLDQLKPQKMVALSIHDRFSTEATDMDILLAGAIHLAKGGNLNVIGNEITSLKKITELQPILSGDKNSIKGFVVYLDRFGNAVTNISKKMFLQAAKGRPYEVRFKNKSVKTIFTRYSDIETVDKRPLSDLSGTHLAIFNESGLLEIGIYKSNPNVASAESLFGIRYRDVVSITFSNP</sequence>
<dbReference type="Proteomes" id="UP000248840">
    <property type="component" value="Unassembled WGS sequence"/>
</dbReference>
<feature type="domain" description="S-adenosyl-l-methionine hydroxide adenosyltransferase N-terminal" evidence="3">
    <location>
        <begin position="39"/>
        <end position="180"/>
    </location>
</feature>
<dbReference type="InterPro" id="IPR046470">
    <property type="entry name" value="SAM_HAT_C"/>
</dbReference>
<dbReference type="Pfam" id="PF20257">
    <property type="entry name" value="SAM_HAT_C"/>
    <property type="match status" value="1"/>
</dbReference>
<feature type="domain" description="S-adenosyl-l-methionine hydroxide adenosyltransferase C-terminal" evidence="4">
    <location>
        <begin position="206"/>
        <end position="304"/>
    </location>
</feature>
<proteinExistence type="inferred from homology"/>
<accession>A0A328YV61</accession>
<keyword evidence="6" id="KW-1185">Reference proteome</keyword>
<evidence type="ECO:0000259" key="4">
    <source>
        <dbReference type="Pfam" id="PF20257"/>
    </source>
</evidence>
<dbReference type="Pfam" id="PF01887">
    <property type="entry name" value="SAM_HAT_N"/>
    <property type="match status" value="1"/>
</dbReference>
<dbReference type="AlphaFoldDB" id="A0A328YV61"/>
<comment type="similarity">
    <text evidence="2">Belongs to the SAM hydrolase / SAM-dependent halogenase family.</text>
</comment>
<dbReference type="InterPro" id="IPR046469">
    <property type="entry name" value="SAM_HAT_N"/>
</dbReference>
<dbReference type="Gene3D" id="3.40.50.10790">
    <property type="entry name" value="S-adenosyl-l-methionine hydroxide adenosyltransferase, N-terminal"/>
    <property type="match status" value="1"/>
</dbReference>
<gene>
    <name evidence="5" type="ORF">CLV55_103260</name>
</gene>
<dbReference type="PANTHER" id="PTHR35092">
    <property type="entry name" value="CHLORINASE MJ1651"/>
    <property type="match status" value="1"/>
</dbReference>
<dbReference type="SUPFAM" id="SSF102522">
    <property type="entry name" value="Bacterial fluorinating enzyme, N-terminal domain"/>
    <property type="match status" value="1"/>
</dbReference>
<evidence type="ECO:0000259" key="3">
    <source>
        <dbReference type="Pfam" id="PF01887"/>
    </source>
</evidence>
<evidence type="ECO:0000256" key="2">
    <source>
        <dbReference type="ARBA" id="ARBA00024035"/>
    </source>
</evidence>
<dbReference type="EMBL" id="QLSZ01000003">
    <property type="protein sequence ID" value="RAR73936.1"/>
    <property type="molecule type" value="Genomic_DNA"/>
</dbReference>
<dbReference type="InterPro" id="IPR023227">
    <property type="entry name" value="SAM_OH_AdoTrfase_C_sf"/>
</dbReference>
<dbReference type="PIRSF" id="PIRSF006779">
    <property type="entry name" value="UCP006779"/>
    <property type="match status" value="1"/>
</dbReference>
<dbReference type="InterPro" id="IPR002747">
    <property type="entry name" value="SAM_OH_AdoTrfase"/>
</dbReference>
<dbReference type="SUPFAM" id="SSF101852">
    <property type="entry name" value="Bacterial fluorinating enzyme, C-terminal domain"/>
    <property type="match status" value="1"/>
</dbReference>
<evidence type="ECO:0008006" key="7">
    <source>
        <dbReference type="Google" id="ProtNLM"/>
    </source>
</evidence>
<dbReference type="PANTHER" id="PTHR35092:SF1">
    <property type="entry name" value="CHLORINASE MJ1651"/>
    <property type="match status" value="1"/>
</dbReference>
<name>A0A328YV61_9FLAO</name>
<comment type="caution">
    <text evidence="5">The sequence shown here is derived from an EMBL/GenBank/DDBJ whole genome shotgun (WGS) entry which is preliminary data.</text>
</comment>
<keyword evidence="1" id="KW-0949">S-adenosyl-L-methionine</keyword>
<protein>
    <recommendedName>
        <fullName evidence="7">S-adenosyl-l-methionine hydroxide adenosyltransferase</fullName>
    </recommendedName>
</protein>
<dbReference type="InterPro" id="IPR023228">
    <property type="entry name" value="SAM_OH_AdoTrfase_N_sf"/>
</dbReference>